<dbReference type="AlphaFoldDB" id="A0A6D2JPT9"/>
<gene>
    <name evidence="2" type="ORF">MERR_LOCUS30203</name>
</gene>
<comment type="caution">
    <text evidence="2">The sequence shown here is derived from an EMBL/GenBank/DDBJ whole genome shotgun (WGS) entry which is preliminary data.</text>
</comment>
<name>A0A6D2JPT9_9BRAS</name>
<dbReference type="Proteomes" id="UP000467841">
    <property type="component" value="Unassembled WGS sequence"/>
</dbReference>
<feature type="domain" description="F-box protein At3g26010-like beta-propeller" evidence="1">
    <location>
        <begin position="8"/>
        <end position="110"/>
    </location>
</feature>
<organism evidence="2 3">
    <name type="scientific">Microthlaspi erraticum</name>
    <dbReference type="NCBI Taxonomy" id="1685480"/>
    <lineage>
        <taxon>Eukaryota</taxon>
        <taxon>Viridiplantae</taxon>
        <taxon>Streptophyta</taxon>
        <taxon>Embryophyta</taxon>
        <taxon>Tracheophyta</taxon>
        <taxon>Spermatophyta</taxon>
        <taxon>Magnoliopsida</taxon>
        <taxon>eudicotyledons</taxon>
        <taxon>Gunneridae</taxon>
        <taxon>Pentapetalae</taxon>
        <taxon>rosids</taxon>
        <taxon>malvids</taxon>
        <taxon>Brassicales</taxon>
        <taxon>Brassicaceae</taxon>
        <taxon>Coluteocarpeae</taxon>
        <taxon>Microthlaspi</taxon>
    </lineage>
</organism>
<evidence type="ECO:0000313" key="3">
    <source>
        <dbReference type="Proteomes" id="UP000467841"/>
    </source>
</evidence>
<accession>A0A6D2JPT9</accession>
<protein>
    <recommendedName>
        <fullName evidence="1">F-box protein At3g26010-like beta-propeller domain-containing protein</fullName>
    </recommendedName>
</protein>
<dbReference type="OrthoDB" id="674184at2759"/>
<dbReference type="InterPro" id="IPR056592">
    <property type="entry name" value="Beta-prop_At3g26010-like"/>
</dbReference>
<dbReference type="EMBL" id="CACVBM020001274">
    <property type="protein sequence ID" value="CAA7042968.1"/>
    <property type="molecule type" value="Genomic_DNA"/>
</dbReference>
<sequence>MNLDSRSREYLLEHFSERWGLTETLGTSLLRLLDHMKEGTRAVDISDGLVLLAEKDKEDSFLVANPVLQEWIKIPSPPPVEARCLCEAALVTHMSNDGDLLGYKVVRWCSLHGIGLERADLWWIRRRTSVRRKDSPARLDFSLIPLALLAQSPPLFSSFLDTTNAENSYVSELDL</sequence>
<evidence type="ECO:0000259" key="1">
    <source>
        <dbReference type="Pfam" id="PF24750"/>
    </source>
</evidence>
<dbReference type="Pfam" id="PF24750">
    <property type="entry name" value="b-prop_At3g26010-like"/>
    <property type="match status" value="1"/>
</dbReference>
<reference evidence="2" key="1">
    <citation type="submission" date="2020-01" db="EMBL/GenBank/DDBJ databases">
        <authorList>
            <person name="Mishra B."/>
        </authorList>
    </citation>
    <scope>NUCLEOTIDE SEQUENCE [LARGE SCALE GENOMIC DNA]</scope>
</reference>
<evidence type="ECO:0000313" key="2">
    <source>
        <dbReference type="EMBL" id="CAA7042968.1"/>
    </source>
</evidence>
<keyword evidence="3" id="KW-1185">Reference proteome</keyword>
<proteinExistence type="predicted"/>